<dbReference type="EMBL" id="CP007511">
    <property type="protein sequence ID" value="AJE15641.1"/>
    <property type="molecule type" value="Genomic_DNA"/>
</dbReference>
<dbReference type="GO" id="GO:0016020">
    <property type="term" value="C:membrane"/>
    <property type="evidence" value="ECO:0007669"/>
    <property type="project" value="UniProtKB-SubCell"/>
</dbReference>
<dbReference type="KEGG" id="pbm:CL52_11570"/>
<dbReference type="Pfam" id="PF00015">
    <property type="entry name" value="MCPsignal"/>
    <property type="match status" value="1"/>
</dbReference>
<evidence type="ECO:0000256" key="1">
    <source>
        <dbReference type="ARBA" id="ARBA00004141"/>
    </source>
</evidence>
<dbReference type="PROSITE" id="PS50885">
    <property type="entry name" value="HAMP"/>
    <property type="match status" value="1"/>
</dbReference>
<dbReference type="GO" id="GO:0006935">
    <property type="term" value="P:chemotaxis"/>
    <property type="evidence" value="ECO:0007669"/>
    <property type="project" value="UniProtKB-KW"/>
</dbReference>
<dbReference type="SMART" id="SM00283">
    <property type="entry name" value="MA"/>
    <property type="match status" value="1"/>
</dbReference>
<keyword evidence="3 9" id="KW-0812">Transmembrane</keyword>
<reference evidence="13 15" key="2">
    <citation type="submission" date="2016-10" db="EMBL/GenBank/DDBJ databases">
        <authorList>
            <person name="Varghese N."/>
            <person name="Submissions S."/>
        </authorList>
    </citation>
    <scope>NUCLEOTIDE SEQUENCE [LARGE SCALE GENOMIC DNA]</scope>
    <source>
        <strain evidence="13 15">DSM 6083</strain>
    </source>
</reference>
<accession>A0A8D3Y1P0</accession>
<dbReference type="InterPro" id="IPR004089">
    <property type="entry name" value="MCPsignal_dom"/>
</dbReference>
<dbReference type="RefSeq" id="WP_043220685.1">
    <property type="nucleotide sequence ID" value="NZ_CP007511.1"/>
</dbReference>
<dbReference type="EMBL" id="FNHO01000005">
    <property type="protein sequence ID" value="SDM49747.1"/>
    <property type="molecule type" value="Genomic_DNA"/>
</dbReference>
<comment type="subcellular location">
    <subcellularLocation>
        <location evidence="1">Membrane</location>
        <topology evidence="1">Multi-pass membrane protein</topology>
    </subcellularLocation>
</comment>
<comment type="similarity">
    <text evidence="7">Belongs to the methyl-accepting chemotaxis (MCP) protein family.</text>
</comment>
<keyword evidence="5 9" id="KW-0472">Membrane</keyword>
<evidence type="ECO:0000259" key="10">
    <source>
        <dbReference type="PROSITE" id="PS50111"/>
    </source>
</evidence>
<evidence type="ECO:0000313" key="12">
    <source>
        <dbReference type="EMBL" id="AJE15641.1"/>
    </source>
</evidence>
<sequence length="653" mass="70021">MLRNVPLRLKLAMILLLPLLGFLWLAGQLVVGSYETLRAMEKTVSASAAAHQVSRLITTLQRERGASGVYLGSQGRVMKDRLPRLRADTDEATRAVQALAAAGDARVGKAIAALGGLQATRSQVDALAISGRDSGARYTELIQALIGFTYELELSVDDVRLFQALNSLNQFIEMKERAGRERAVLGVVFNQGHFDAGLVSTFSRNLGEFSAYQENFRRAASDDFVRQLDERLQRPSAQEVARLQRLAFEVPLGEALDVKPEAWFELATQRIDLLNEVEEALGQHVGELAAQARDRARLALWTALAAIVVALALVSLLSYLIIRNINLAVGEVNRALLALSGRNLTARARYQGSDEFGVIAANLNAMAGELAQIVEQIGNATGQLATAAEECSAVTTQTSQSVEQQREGTEQVVTAINQMSATVREVARSTSDAAELSQQVSASTLQGKAEIDGTIELIRRLSTQAEQTAGIIADLKSETDSISSVLDVIRGIAEQTNLLALNAAIEAARAGDHGRGFAVVASEVRVLAQKTQESTGDIQQMIANLQAGSDRAARSMQDTLGTVQTGASNVVRAGELLARIAEGVTGISDRNMQIASATEEQSLVAEDINRNVMQINDVAIQVSAGAEQTAATSLELARLAEQQQQLVGRFTLA</sequence>
<dbReference type="GO" id="GO:0007165">
    <property type="term" value="P:signal transduction"/>
    <property type="evidence" value="ECO:0007669"/>
    <property type="project" value="UniProtKB-KW"/>
</dbReference>
<proteinExistence type="inferred from homology"/>
<feature type="domain" description="Methyl-accepting transducer" evidence="10">
    <location>
        <begin position="380"/>
        <end position="616"/>
    </location>
</feature>
<feature type="domain" description="HAMP" evidence="11">
    <location>
        <begin position="323"/>
        <end position="375"/>
    </location>
</feature>
<evidence type="ECO:0000256" key="6">
    <source>
        <dbReference type="ARBA" id="ARBA00023224"/>
    </source>
</evidence>
<dbReference type="InterPro" id="IPR003660">
    <property type="entry name" value="HAMP_dom"/>
</dbReference>
<dbReference type="Pfam" id="PF08376">
    <property type="entry name" value="NIT"/>
    <property type="match status" value="1"/>
</dbReference>
<dbReference type="InterPro" id="IPR013587">
    <property type="entry name" value="Nitrate/nitrite_sensing"/>
</dbReference>
<reference evidence="14" key="1">
    <citation type="submission" date="2014-03" db="EMBL/GenBank/DDBJ databases">
        <title>Complete genome of Pseudomonas balearica DSM 6083T, a sewage water isolate from an enrichment with 2-methylnaphthalene.</title>
        <authorList>
            <person name="Salva-Serra F."/>
            <person name="Jaen-Luchoro D."/>
            <person name="Busquets A."/>
            <person name="Pena A."/>
            <person name="Gomila M."/>
            <person name="Bosch R."/>
            <person name="Nogales B."/>
            <person name="Garcia-Valdes E."/>
            <person name="Lalucat J."/>
            <person name="Bennasar A."/>
        </authorList>
    </citation>
    <scope>NUCLEOTIDE SEQUENCE [LARGE SCALE GENOMIC DNA]</scope>
    <source>
        <strain evidence="14">DSM 6083</strain>
    </source>
</reference>
<dbReference type="CDD" id="cd06225">
    <property type="entry name" value="HAMP"/>
    <property type="match status" value="1"/>
</dbReference>
<keyword evidence="15" id="KW-1185">Reference proteome</keyword>
<dbReference type="Pfam" id="PF00672">
    <property type="entry name" value="HAMP"/>
    <property type="match status" value="1"/>
</dbReference>
<evidence type="ECO:0000313" key="14">
    <source>
        <dbReference type="Proteomes" id="UP000031271"/>
    </source>
</evidence>
<evidence type="ECO:0000256" key="7">
    <source>
        <dbReference type="ARBA" id="ARBA00029447"/>
    </source>
</evidence>
<dbReference type="FunFam" id="1.10.287.950:FF:000001">
    <property type="entry name" value="Methyl-accepting chemotaxis sensory transducer"/>
    <property type="match status" value="1"/>
</dbReference>
<keyword evidence="6 8" id="KW-0807">Transducer</keyword>
<evidence type="ECO:0000256" key="4">
    <source>
        <dbReference type="ARBA" id="ARBA00022989"/>
    </source>
</evidence>
<reference evidence="12 14" key="3">
    <citation type="journal article" name="Genome Announc.">
        <title>Complete Genome Sequence of Pseudomonas balearica DSM 6083T.</title>
        <authorList>
            <person name="Bennasar-Figueras A."/>
            <person name="Salva-Serra F."/>
            <person name="Jaen-Luchoro D."/>
            <person name="Segui C."/>
            <person name="Aliaga F."/>
            <person name="Busquets A."/>
            <person name="Gomila M."/>
            <person name="Moore E.R."/>
            <person name="Lalucat J."/>
        </authorList>
    </citation>
    <scope>NUCLEOTIDE SEQUENCE [LARGE SCALE GENOMIC DNA]</scope>
    <source>
        <strain evidence="14">DSM 6083</strain>
        <strain evidence="12">DSM6083</strain>
    </source>
</reference>
<dbReference type="SMART" id="SM00304">
    <property type="entry name" value="HAMP"/>
    <property type="match status" value="2"/>
</dbReference>
<keyword evidence="2" id="KW-0145">Chemotaxis</keyword>
<evidence type="ECO:0000256" key="5">
    <source>
        <dbReference type="ARBA" id="ARBA00023136"/>
    </source>
</evidence>
<dbReference type="Proteomes" id="UP000182276">
    <property type="component" value="Unassembled WGS sequence"/>
</dbReference>
<gene>
    <name evidence="12" type="ORF">CL52_11570</name>
    <name evidence="13" type="ORF">SAMN05660875_105226</name>
</gene>
<dbReference type="GeneID" id="77260541"/>
<keyword evidence="4 9" id="KW-1133">Transmembrane helix</keyword>
<dbReference type="PANTHER" id="PTHR32089:SF120">
    <property type="entry name" value="METHYL-ACCEPTING CHEMOTAXIS PROTEIN TLPQ"/>
    <property type="match status" value="1"/>
</dbReference>
<evidence type="ECO:0000256" key="2">
    <source>
        <dbReference type="ARBA" id="ARBA00022500"/>
    </source>
</evidence>
<dbReference type="AlphaFoldDB" id="A0A8D3Y1P0"/>
<dbReference type="CDD" id="cd11386">
    <property type="entry name" value="MCP_signal"/>
    <property type="match status" value="1"/>
</dbReference>
<name>A0A8D3Y1P0_9GAMM</name>
<evidence type="ECO:0000256" key="3">
    <source>
        <dbReference type="ARBA" id="ARBA00022692"/>
    </source>
</evidence>
<evidence type="ECO:0000313" key="13">
    <source>
        <dbReference type="EMBL" id="SDM49747.1"/>
    </source>
</evidence>
<evidence type="ECO:0000256" key="9">
    <source>
        <dbReference type="SAM" id="Phobius"/>
    </source>
</evidence>
<dbReference type="SUPFAM" id="SSF58104">
    <property type="entry name" value="Methyl-accepting chemotaxis protein (MCP) signaling domain"/>
    <property type="match status" value="1"/>
</dbReference>
<evidence type="ECO:0000256" key="8">
    <source>
        <dbReference type="PROSITE-ProRule" id="PRU00284"/>
    </source>
</evidence>
<evidence type="ECO:0000313" key="15">
    <source>
        <dbReference type="Proteomes" id="UP000182276"/>
    </source>
</evidence>
<feature type="transmembrane region" description="Helical" evidence="9">
    <location>
        <begin position="298"/>
        <end position="322"/>
    </location>
</feature>
<dbReference type="PANTHER" id="PTHR32089">
    <property type="entry name" value="METHYL-ACCEPTING CHEMOTAXIS PROTEIN MCPB"/>
    <property type="match status" value="1"/>
</dbReference>
<evidence type="ECO:0000259" key="11">
    <source>
        <dbReference type="PROSITE" id="PS50885"/>
    </source>
</evidence>
<organism evidence="12 14">
    <name type="scientific">Stutzerimonas balearica DSM 6083</name>
    <dbReference type="NCBI Taxonomy" id="1123016"/>
    <lineage>
        <taxon>Bacteria</taxon>
        <taxon>Pseudomonadati</taxon>
        <taxon>Pseudomonadota</taxon>
        <taxon>Gammaproteobacteria</taxon>
        <taxon>Pseudomonadales</taxon>
        <taxon>Pseudomonadaceae</taxon>
        <taxon>Stutzerimonas</taxon>
    </lineage>
</organism>
<protein>
    <submittedName>
        <fullName evidence="12 13">Chemotaxis protein</fullName>
    </submittedName>
</protein>
<dbReference type="PROSITE" id="PS50111">
    <property type="entry name" value="CHEMOTAXIS_TRANSDUC_2"/>
    <property type="match status" value="1"/>
</dbReference>
<dbReference type="Proteomes" id="UP000031271">
    <property type="component" value="Chromosome"/>
</dbReference>
<dbReference type="Gene3D" id="1.10.287.950">
    <property type="entry name" value="Methyl-accepting chemotaxis protein"/>
    <property type="match status" value="1"/>
</dbReference>